<evidence type="ECO:0000313" key="1">
    <source>
        <dbReference type="EMBL" id="SVC59021.1"/>
    </source>
</evidence>
<gene>
    <name evidence="1" type="ORF">METZ01_LOCUS311875</name>
</gene>
<sequence length="210" mass="24490">MSKEEVTSANWSSLEVKLLNTVDIFLHKPTIMKKAEANLTALKLEIIKTLSQESNPCPTEADILKGQIVRGENHSGFPFVSLDMPQMFSKNKMFTYRTLFWWGHYLIFSLIIKEENQGSLIEKLVYFKEHPEWKDVQLAISPTPWEWMKNKNNFLLLSEISESEIRNIISSIQYIKLCRFFALSSPEFPNFNWVDNGLATWETLSKIYTD</sequence>
<protein>
    <submittedName>
        <fullName evidence="1">Uncharacterized protein</fullName>
    </submittedName>
</protein>
<reference evidence="1" key="1">
    <citation type="submission" date="2018-05" db="EMBL/GenBank/DDBJ databases">
        <authorList>
            <person name="Lanie J.A."/>
            <person name="Ng W.-L."/>
            <person name="Kazmierczak K.M."/>
            <person name="Andrzejewski T.M."/>
            <person name="Davidsen T.M."/>
            <person name="Wayne K.J."/>
            <person name="Tettelin H."/>
            <person name="Glass J.I."/>
            <person name="Rusch D."/>
            <person name="Podicherti R."/>
            <person name="Tsui H.-C.T."/>
            <person name="Winkler M.E."/>
        </authorList>
    </citation>
    <scope>NUCLEOTIDE SEQUENCE</scope>
</reference>
<dbReference type="AlphaFoldDB" id="A0A382NHG0"/>
<proteinExistence type="predicted"/>
<name>A0A382NHG0_9ZZZZ</name>
<accession>A0A382NHG0</accession>
<dbReference type="EMBL" id="UINC01099615">
    <property type="protein sequence ID" value="SVC59021.1"/>
    <property type="molecule type" value="Genomic_DNA"/>
</dbReference>
<organism evidence="1">
    <name type="scientific">marine metagenome</name>
    <dbReference type="NCBI Taxonomy" id="408172"/>
    <lineage>
        <taxon>unclassified sequences</taxon>
        <taxon>metagenomes</taxon>
        <taxon>ecological metagenomes</taxon>
    </lineage>
</organism>